<proteinExistence type="predicted"/>
<sequence>MHALATENVPVDQLDALEDFARSDAGPELRDLLLDLTRRVRDGDEVITIDADSTLTPNQAAERLGMSRSHLYKLLDRGEILFHRVGRDRRIRVRDLLEFQSRHNRDQRELAERFAHQQKTTASVEDEIADLL</sequence>
<dbReference type="InterPro" id="IPR041657">
    <property type="entry name" value="HTH_17"/>
</dbReference>
<evidence type="ECO:0000313" key="3">
    <source>
        <dbReference type="Proteomes" id="UP000252187"/>
    </source>
</evidence>
<keyword evidence="2" id="KW-0238">DNA-binding</keyword>
<feature type="domain" description="Helix-turn-helix" evidence="1">
    <location>
        <begin position="55"/>
        <end position="102"/>
    </location>
</feature>
<protein>
    <submittedName>
        <fullName evidence="2">DNA-binding protein</fullName>
    </submittedName>
</protein>
<organism evidence="2 3">
    <name type="scientific">Dietzia maris</name>
    <dbReference type="NCBI Taxonomy" id="37915"/>
    <lineage>
        <taxon>Bacteria</taxon>
        <taxon>Bacillati</taxon>
        <taxon>Actinomycetota</taxon>
        <taxon>Actinomycetes</taxon>
        <taxon>Mycobacteriales</taxon>
        <taxon>Dietziaceae</taxon>
        <taxon>Dietzia</taxon>
    </lineage>
</organism>
<dbReference type="InterPro" id="IPR010093">
    <property type="entry name" value="SinI_DNA-bd"/>
</dbReference>
<evidence type="ECO:0000259" key="1">
    <source>
        <dbReference type="Pfam" id="PF12728"/>
    </source>
</evidence>
<accession>A0A365PBK9</accession>
<gene>
    <name evidence="2" type="ORF">DQ226_06015</name>
</gene>
<comment type="caution">
    <text evidence="2">The sequence shown here is derived from an EMBL/GenBank/DDBJ whole genome shotgun (WGS) entry which is preliminary data.</text>
</comment>
<dbReference type="Pfam" id="PF12728">
    <property type="entry name" value="HTH_17"/>
    <property type="match status" value="1"/>
</dbReference>
<dbReference type="Proteomes" id="UP000252187">
    <property type="component" value="Unassembled WGS sequence"/>
</dbReference>
<name>A0A365PBK9_9ACTN</name>
<dbReference type="EMBL" id="QNTT01000011">
    <property type="protein sequence ID" value="RBA37895.1"/>
    <property type="molecule type" value="Genomic_DNA"/>
</dbReference>
<dbReference type="SUPFAM" id="SSF46955">
    <property type="entry name" value="Putative DNA-binding domain"/>
    <property type="match status" value="1"/>
</dbReference>
<dbReference type="GO" id="GO:0003677">
    <property type="term" value="F:DNA binding"/>
    <property type="evidence" value="ECO:0007669"/>
    <property type="project" value="UniProtKB-KW"/>
</dbReference>
<reference evidence="2 3" key="1">
    <citation type="submission" date="2018-06" db="EMBL/GenBank/DDBJ databases">
        <title>Whole genome sequencing of four bacterial strains from South Shetland trench revealing bio-synthetic gene clusters.</title>
        <authorList>
            <person name="Abdel-Mageed W.M."/>
            <person name="Lehri B."/>
            <person name="Jarmusch S.A."/>
            <person name="Miranda K."/>
            <person name="Goodfellow M."/>
            <person name="Jaspars M."/>
            <person name="Karlyshev A.V."/>
        </authorList>
    </citation>
    <scope>NUCLEOTIDE SEQUENCE [LARGE SCALE GENOMIC DNA]</scope>
    <source>
        <strain evidence="2 3">SST1</strain>
    </source>
</reference>
<evidence type="ECO:0000313" key="2">
    <source>
        <dbReference type="EMBL" id="RBA37895.1"/>
    </source>
</evidence>
<dbReference type="NCBIfam" id="TIGR01764">
    <property type="entry name" value="excise"/>
    <property type="match status" value="1"/>
</dbReference>
<dbReference type="AlphaFoldDB" id="A0A365PBK9"/>
<dbReference type="InterPro" id="IPR009061">
    <property type="entry name" value="DNA-bd_dom_put_sf"/>
</dbReference>